<dbReference type="Pfam" id="PF12696">
    <property type="entry name" value="TraG-D_C"/>
    <property type="match status" value="1"/>
</dbReference>
<dbReference type="InterPro" id="IPR032689">
    <property type="entry name" value="TraG-D_C"/>
</dbReference>
<organism evidence="8 9">
    <name type="scientific">Carbonactinospora thermoautotrophica</name>
    <dbReference type="NCBI Taxonomy" id="1469144"/>
    <lineage>
        <taxon>Bacteria</taxon>
        <taxon>Bacillati</taxon>
        <taxon>Actinomycetota</taxon>
        <taxon>Actinomycetes</taxon>
        <taxon>Kitasatosporales</taxon>
        <taxon>Carbonactinosporaceae</taxon>
        <taxon>Carbonactinospora</taxon>
    </lineage>
</organism>
<name>A0A132N795_9ACTN</name>
<evidence type="ECO:0000259" key="7">
    <source>
        <dbReference type="Pfam" id="PF12696"/>
    </source>
</evidence>
<keyword evidence="4 6" id="KW-1133">Transmembrane helix</keyword>
<dbReference type="GO" id="GO:0005886">
    <property type="term" value="C:plasma membrane"/>
    <property type="evidence" value="ECO:0007669"/>
    <property type="project" value="UniProtKB-SubCell"/>
</dbReference>
<feature type="transmembrane region" description="Helical" evidence="6">
    <location>
        <begin position="16"/>
        <end position="42"/>
    </location>
</feature>
<evidence type="ECO:0000313" key="9">
    <source>
        <dbReference type="Proteomes" id="UP000070659"/>
    </source>
</evidence>
<feature type="transmembrane region" description="Helical" evidence="6">
    <location>
        <begin position="73"/>
        <end position="93"/>
    </location>
</feature>
<dbReference type="Proteomes" id="UP000070659">
    <property type="component" value="Unassembled WGS sequence"/>
</dbReference>
<dbReference type="PANTHER" id="PTHR37937">
    <property type="entry name" value="CONJUGATIVE TRANSFER: DNA TRANSPORT"/>
    <property type="match status" value="1"/>
</dbReference>
<protein>
    <submittedName>
        <fullName evidence="8">Conjugal transfer protein</fullName>
    </submittedName>
</protein>
<feature type="domain" description="TraD/TraG TraM recognition site" evidence="7">
    <location>
        <begin position="409"/>
        <end position="530"/>
    </location>
</feature>
<evidence type="ECO:0000256" key="3">
    <source>
        <dbReference type="ARBA" id="ARBA00022692"/>
    </source>
</evidence>
<keyword evidence="3 6" id="KW-0812">Transmembrane</keyword>
<dbReference type="SUPFAM" id="SSF52540">
    <property type="entry name" value="P-loop containing nucleoside triphosphate hydrolases"/>
    <property type="match status" value="1"/>
</dbReference>
<proteinExistence type="predicted"/>
<keyword evidence="5 6" id="KW-0472">Membrane</keyword>
<keyword evidence="2" id="KW-1003">Cell membrane</keyword>
<dbReference type="EMBL" id="JYIJ01000008">
    <property type="protein sequence ID" value="KWX05994.1"/>
    <property type="molecule type" value="Genomic_DNA"/>
</dbReference>
<dbReference type="PANTHER" id="PTHR37937:SF1">
    <property type="entry name" value="CONJUGATIVE TRANSFER: DNA TRANSPORT"/>
    <property type="match status" value="1"/>
</dbReference>
<accession>A0A132N795</accession>
<dbReference type="InterPro" id="IPR051539">
    <property type="entry name" value="T4SS-coupling_protein"/>
</dbReference>
<dbReference type="Gene3D" id="3.40.50.300">
    <property type="entry name" value="P-loop containing nucleotide triphosphate hydrolases"/>
    <property type="match status" value="1"/>
</dbReference>
<comment type="caution">
    <text evidence="8">The sequence shown here is derived from an EMBL/GenBank/DDBJ whole genome shotgun (WGS) entry which is preliminary data.</text>
</comment>
<comment type="subcellular location">
    <subcellularLocation>
        <location evidence="1">Cell membrane</location>
        <topology evidence="1">Multi-pass membrane protein</topology>
    </subcellularLocation>
</comment>
<dbReference type="InterPro" id="IPR027417">
    <property type="entry name" value="P-loop_NTPase"/>
</dbReference>
<sequence length="578" mass="62083">MSVTRRSRGPSDITPYLALAGLGLLLLVVAGVWVAVAVAAALGHAPAPPANPFTLAIQLAVGQRAWPGPTATVVAAAELLVAAALAAGVWRIVARLRRSRVSVDAAARHLADPRDIAHLTEAGVTATARRLGAPTTSPGVPIGRALPSRQRIYGSWEDMHLDIWGTRTGKTTSRAIPAILAAPGCLLVTSNKRDVVDATRLIRDRAGTVWVFDPHQIAGEDPTWWWNPLSYVTDVDKAMRLAAIFADFSRAVGAKQDAYFDPKGEQLLAYMLLAAAAAGEPITIVHEWLSDPTDATPVDVLRRTGHHMPAHAVQGVINYADKQRDGIYGTAEKAVSWLVNPAVTRWITPGGRRTPEFRPEEFVRGTDTLYSLSMEGRSGAAVVAALNVAVIEAAEELSTRSPGGRLPVPFLGVLDEAANGVRWRDLPDRYSHYGSRGIILMTILQSWSQGVEVWGDHGMRKLRDAANIRVFGGGQLDAAFLEDLSRVLGEFEPETTSISVQRGAGRSRSTTVSTRPERILDLADLAALPRGRAIVLASGTRPILIETEPWTRGPRAAEVEESLARYSPPGEPVEAVDA</sequence>
<evidence type="ECO:0000256" key="1">
    <source>
        <dbReference type="ARBA" id="ARBA00004651"/>
    </source>
</evidence>
<evidence type="ECO:0000256" key="5">
    <source>
        <dbReference type="ARBA" id="ARBA00023136"/>
    </source>
</evidence>
<gene>
    <name evidence="8" type="ORF">TH66_00335</name>
</gene>
<evidence type="ECO:0000256" key="6">
    <source>
        <dbReference type="SAM" id="Phobius"/>
    </source>
</evidence>
<dbReference type="PATRIC" id="fig|1469144.8.peg.1683"/>
<reference evidence="8 9" key="1">
    <citation type="submission" date="2015-02" db="EMBL/GenBank/DDBJ databases">
        <title>Physiological reanalysis, assessment of diazotrophy, and genome sequences of multiple isolates of Streptomyces thermoautotrophicus.</title>
        <authorList>
            <person name="MacKellar D.C."/>
            <person name="Lieber L."/>
            <person name="Norman J."/>
            <person name="Bolger A."/>
            <person name="Tobin C."/>
            <person name="Murray J.W."/>
            <person name="Prell J."/>
        </authorList>
    </citation>
    <scope>NUCLEOTIDE SEQUENCE [LARGE SCALE GENOMIC DNA]</scope>
    <source>
        <strain evidence="8 9">UBT1</strain>
    </source>
</reference>
<dbReference type="RefSeq" id="WP_067067562.1">
    <property type="nucleotide sequence ID" value="NZ_JYIJ01000008.1"/>
</dbReference>
<evidence type="ECO:0000313" key="8">
    <source>
        <dbReference type="EMBL" id="KWX05994.1"/>
    </source>
</evidence>
<evidence type="ECO:0000256" key="2">
    <source>
        <dbReference type="ARBA" id="ARBA00022475"/>
    </source>
</evidence>
<dbReference type="AlphaFoldDB" id="A0A132N795"/>
<dbReference type="CDD" id="cd01127">
    <property type="entry name" value="TrwB_TraG_TraD_VirD4"/>
    <property type="match status" value="1"/>
</dbReference>
<evidence type="ECO:0000256" key="4">
    <source>
        <dbReference type="ARBA" id="ARBA00022989"/>
    </source>
</evidence>